<feature type="transmembrane region" description="Helical" evidence="8">
    <location>
        <begin position="22"/>
        <end position="43"/>
    </location>
</feature>
<evidence type="ECO:0000259" key="9">
    <source>
        <dbReference type="PROSITE" id="PS50928"/>
    </source>
</evidence>
<dbReference type="Gene3D" id="1.10.3720.10">
    <property type="entry name" value="MetI-like"/>
    <property type="match status" value="1"/>
</dbReference>
<feature type="transmembrane region" description="Helical" evidence="8">
    <location>
        <begin position="55"/>
        <end position="72"/>
    </location>
</feature>
<evidence type="ECO:0000256" key="5">
    <source>
        <dbReference type="ARBA" id="ARBA00022692"/>
    </source>
</evidence>
<dbReference type="GO" id="GO:0055085">
    <property type="term" value="P:transmembrane transport"/>
    <property type="evidence" value="ECO:0007669"/>
    <property type="project" value="InterPro"/>
</dbReference>
<evidence type="ECO:0000313" key="10">
    <source>
        <dbReference type="EMBL" id="SUY28420.1"/>
    </source>
</evidence>
<dbReference type="Pfam" id="PF00528">
    <property type="entry name" value="BPD_transp_1"/>
    <property type="match status" value="1"/>
</dbReference>
<evidence type="ECO:0000256" key="6">
    <source>
        <dbReference type="ARBA" id="ARBA00022989"/>
    </source>
</evidence>
<keyword evidence="3" id="KW-1003">Cell membrane</keyword>
<feature type="transmembrane region" description="Helical" evidence="8">
    <location>
        <begin position="198"/>
        <end position="220"/>
    </location>
</feature>
<comment type="subcellular location">
    <subcellularLocation>
        <location evidence="1">Cell inner membrane</location>
        <topology evidence="1">Multi-pass membrane protein</topology>
    </subcellularLocation>
    <subcellularLocation>
        <location evidence="8">Cell membrane</location>
        <topology evidence="8">Multi-pass membrane protein</topology>
    </subcellularLocation>
</comment>
<protein>
    <submittedName>
        <fullName evidence="10">Inner membrane ABC transporter permease protein ydcV</fullName>
    </submittedName>
</protein>
<organism evidence="10 11">
    <name type="scientific">Aminobacter aminovorans</name>
    <name type="common">Chelatobacter heintzii</name>
    <dbReference type="NCBI Taxonomy" id="83263"/>
    <lineage>
        <taxon>Bacteria</taxon>
        <taxon>Pseudomonadati</taxon>
        <taxon>Pseudomonadota</taxon>
        <taxon>Alphaproteobacteria</taxon>
        <taxon>Hyphomicrobiales</taxon>
        <taxon>Phyllobacteriaceae</taxon>
        <taxon>Aminobacter</taxon>
    </lineage>
</organism>
<dbReference type="SUPFAM" id="SSF161098">
    <property type="entry name" value="MetI-like"/>
    <property type="match status" value="1"/>
</dbReference>
<evidence type="ECO:0000256" key="1">
    <source>
        <dbReference type="ARBA" id="ARBA00004429"/>
    </source>
</evidence>
<feature type="transmembrane region" description="Helical" evidence="8">
    <location>
        <begin position="109"/>
        <end position="132"/>
    </location>
</feature>
<feature type="domain" description="ABC transmembrane type-1" evidence="9">
    <location>
        <begin position="74"/>
        <end position="262"/>
    </location>
</feature>
<keyword evidence="2 8" id="KW-0813">Transport</keyword>
<sequence length="278" mass="29362">MMRINNGIDGPGAQLGGLLFKLLGWLGVLFLVLPLLVVFPIAFSESNFLGYPTTGFSLKWFASLMASYPWMLALKNSIIVAVSVTMIATTLGTLAAYGLNTVEFRLKPLLVGIIVTPALVPVVIVALASYFALARIGLIGSLLAVVIAHTVIAVPMVFLTVSATLKGFDLNLVRAGASLGAAPVTAFLKITLPLISPGVLAGAVFAFVTSFDELIIALFLTGPGQITIPRQLYSDLRDQLTPSIVALAILLSAVSALMIWVVNLLQKPGNRTPLTDCD</sequence>
<evidence type="ECO:0000256" key="7">
    <source>
        <dbReference type="ARBA" id="ARBA00023136"/>
    </source>
</evidence>
<dbReference type="PROSITE" id="PS50928">
    <property type="entry name" value="ABC_TM1"/>
    <property type="match status" value="1"/>
</dbReference>
<dbReference type="CDD" id="cd06261">
    <property type="entry name" value="TM_PBP2"/>
    <property type="match status" value="1"/>
</dbReference>
<evidence type="ECO:0000313" key="11">
    <source>
        <dbReference type="Proteomes" id="UP000254701"/>
    </source>
</evidence>
<dbReference type="PANTHER" id="PTHR43357:SF4">
    <property type="entry name" value="INNER MEMBRANE ABC TRANSPORTER PERMEASE PROTEIN YDCV"/>
    <property type="match status" value="1"/>
</dbReference>
<comment type="similarity">
    <text evidence="8">Belongs to the binding-protein-dependent transport system permease family.</text>
</comment>
<dbReference type="InterPro" id="IPR000515">
    <property type="entry name" value="MetI-like"/>
</dbReference>
<keyword evidence="7 8" id="KW-0472">Membrane</keyword>
<dbReference type="Proteomes" id="UP000254701">
    <property type="component" value="Unassembled WGS sequence"/>
</dbReference>
<dbReference type="InterPro" id="IPR035906">
    <property type="entry name" value="MetI-like_sf"/>
</dbReference>
<feature type="transmembrane region" description="Helical" evidence="8">
    <location>
        <begin position="240"/>
        <end position="262"/>
    </location>
</feature>
<evidence type="ECO:0000256" key="4">
    <source>
        <dbReference type="ARBA" id="ARBA00022519"/>
    </source>
</evidence>
<dbReference type="EMBL" id="UFSM01000002">
    <property type="protein sequence ID" value="SUY28420.1"/>
    <property type="molecule type" value="Genomic_DNA"/>
</dbReference>
<accession>A0A381IL20</accession>
<name>A0A381IL20_AMIAI</name>
<proteinExistence type="inferred from homology"/>
<keyword evidence="5 8" id="KW-0812">Transmembrane</keyword>
<keyword evidence="4" id="KW-0997">Cell inner membrane</keyword>
<evidence type="ECO:0000256" key="3">
    <source>
        <dbReference type="ARBA" id="ARBA00022475"/>
    </source>
</evidence>
<feature type="transmembrane region" description="Helical" evidence="8">
    <location>
        <begin position="78"/>
        <end position="97"/>
    </location>
</feature>
<dbReference type="PANTHER" id="PTHR43357">
    <property type="entry name" value="INNER MEMBRANE ABC TRANSPORTER PERMEASE PROTEIN YDCV"/>
    <property type="match status" value="1"/>
</dbReference>
<evidence type="ECO:0000256" key="8">
    <source>
        <dbReference type="RuleBase" id="RU363032"/>
    </source>
</evidence>
<reference evidence="10 11" key="1">
    <citation type="submission" date="2018-06" db="EMBL/GenBank/DDBJ databases">
        <authorList>
            <consortium name="Pathogen Informatics"/>
            <person name="Doyle S."/>
        </authorList>
    </citation>
    <scope>NUCLEOTIDE SEQUENCE [LARGE SCALE GENOMIC DNA]</scope>
    <source>
        <strain evidence="10 11">NCTC10684</strain>
    </source>
</reference>
<keyword evidence="6 8" id="KW-1133">Transmembrane helix</keyword>
<dbReference type="AlphaFoldDB" id="A0A381IL20"/>
<gene>
    <name evidence="10" type="primary">ydcV_9</name>
    <name evidence="10" type="ORF">NCTC10684_05135</name>
</gene>
<evidence type="ECO:0000256" key="2">
    <source>
        <dbReference type="ARBA" id="ARBA00022448"/>
    </source>
</evidence>
<feature type="transmembrane region" description="Helical" evidence="8">
    <location>
        <begin position="138"/>
        <end position="160"/>
    </location>
</feature>
<dbReference type="GO" id="GO:0005886">
    <property type="term" value="C:plasma membrane"/>
    <property type="evidence" value="ECO:0007669"/>
    <property type="project" value="UniProtKB-SubCell"/>
</dbReference>